<keyword evidence="2" id="KW-0812">Transmembrane</keyword>
<keyword evidence="2" id="KW-0472">Membrane</keyword>
<reference evidence="3" key="1">
    <citation type="submission" date="2023-06" db="EMBL/GenBank/DDBJ databases">
        <title>Sysu t00192.</title>
        <authorList>
            <person name="Gao L."/>
            <person name="Fang B.-Z."/>
            <person name="Li W.-J."/>
        </authorList>
    </citation>
    <scope>NUCLEOTIDE SEQUENCE</scope>
    <source>
        <strain evidence="3">SYSU T00192</strain>
    </source>
</reference>
<evidence type="ECO:0000313" key="4">
    <source>
        <dbReference type="Proteomes" id="UP001172728"/>
    </source>
</evidence>
<gene>
    <name evidence="3" type="ORF">QQX09_08305</name>
</gene>
<proteinExistence type="predicted"/>
<dbReference type="InterPro" id="IPR003882">
    <property type="entry name" value="Pistil_extensin"/>
</dbReference>
<keyword evidence="2" id="KW-1133">Transmembrane helix</keyword>
<sequence length="190" mass="19458">MTTPDENEKPPEPAPAEPTAYEPAPSTEPTPAAPEPTAQPSAPAQPAAASSPQPAPPYQQPAPPYQQAPPAYAQPGPAQAGYPQQPPPQRPPGQSGAKTWMNITSFVTSILGLGLVGVIFGHLGVSASNKGEADLKGLGIAGLILGYVQIVIGIILLIAVIVGIASCASDPECVDWWTSIQNELDNAMAA</sequence>
<feature type="transmembrane region" description="Helical" evidence="2">
    <location>
        <begin position="100"/>
        <end position="125"/>
    </location>
</feature>
<dbReference type="EMBL" id="JAUHPW010000005">
    <property type="protein sequence ID" value="MDN4475858.1"/>
    <property type="molecule type" value="Genomic_DNA"/>
</dbReference>
<feature type="compositionally biased region" description="Low complexity" evidence="1">
    <location>
        <begin position="68"/>
        <end position="83"/>
    </location>
</feature>
<evidence type="ECO:0000313" key="3">
    <source>
        <dbReference type="EMBL" id="MDN4475858.1"/>
    </source>
</evidence>
<feature type="compositionally biased region" description="Low complexity" evidence="1">
    <location>
        <begin position="35"/>
        <end position="52"/>
    </location>
</feature>
<name>A0ABT8G9N6_9MICO</name>
<accession>A0ABT8G9N6</accession>
<feature type="compositionally biased region" description="Pro residues" evidence="1">
    <location>
        <begin position="53"/>
        <end position="67"/>
    </location>
</feature>
<protein>
    <submittedName>
        <fullName evidence="3">DUF4190 domain-containing protein</fullName>
    </submittedName>
</protein>
<keyword evidence="4" id="KW-1185">Reference proteome</keyword>
<comment type="caution">
    <text evidence="3">The sequence shown here is derived from an EMBL/GenBank/DDBJ whole genome shotgun (WGS) entry which is preliminary data.</text>
</comment>
<evidence type="ECO:0000256" key="2">
    <source>
        <dbReference type="SAM" id="Phobius"/>
    </source>
</evidence>
<feature type="transmembrane region" description="Helical" evidence="2">
    <location>
        <begin position="137"/>
        <end position="165"/>
    </location>
</feature>
<evidence type="ECO:0000256" key="1">
    <source>
        <dbReference type="SAM" id="MobiDB-lite"/>
    </source>
</evidence>
<dbReference type="Proteomes" id="UP001172728">
    <property type="component" value="Unassembled WGS sequence"/>
</dbReference>
<dbReference type="RefSeq" id="WP_301133351.1">
    <property type="nucleotide sequence ID" value="NZ_JAUHPW010000005.1"/>
</dbReference>
<dbReference type="PRINTS" id="PR01218">
    <property type="entry name" value="PSTLEXTENSIN"/>
</dbReference>
<feature type="compositionally biased region" description="Basic and acidic residues" evidence="1">
    <location>
        <begin position="1"/>
        <end position="11"/>
    </location>
</feature>
<organism evidence="3 4">
    <name type="scientific">Demequina litoralis</name>
    <dbReference type="NCBI Taxonomy" id="3051660"/>
    <lineage>
        <taxon>Bacteria</taxon>
        <taxon>Bacillati</taxon>
        <taxon>Actinomycetota</taxon>
        <taxon>Actinomycetes</taxon>
        <taxon>Micrococcales</taxon>
        <taxon>Demequinaceae</taxon>
        <taxon>Demequina</taxon>
    </lineage>
</organism>
<feature type="region of interest" description="Disordered" evidence="1">
    <location>
        <begin position="1"/>
        <end position="98"/>
    </location>
</feature>